<dbReference type="PANTHER" id="PTHR10622:SF10">
    <property type="entry name" value="HET DOMAIN-CONTAINING PROTEIN"/>
    <property type="match status" value="1"/>
</dbReference>
<comment type="caution">
    <text evidence="3">The sequence shown here is derived from an EMBL/GenBank/DDBJ whole genome shotgun (WGS) entry which is preliminary data.</text>
</comment>
<gene>
    <name evidence="3" type="ORF">B0T25DRAFT_31833</name>
</gene>
<feature type="domain" description="DUF8212" evidence="2">
    <location>
        <begin position="230"/>
        <end position="334"/>
    </location>
</feature>
<name>A0AAJ0HUV3_9PEZI</name>
<evidence type="ECO:0000259" key="1">
    <source>
        <dbReference type="Pfam" id="PF06985"/>
    </source>
</evidence>
<protein>
    <submittedName>
        <fullName evidence="3">Heterokaryon incompatibility protein-domain-containing protein</fullName>
    </submittedName>
</protein>
<reference evidence="3" key="2">
    <citation type="submission" date="2023-06" db="EMBL/GenBank/DDBJ databases">
        <authorList>
            <consortium name="Lawrence Berkeley National Laboratory"/>
            <person name="Haridas S."/>
            <person name="Hensen N."/>
            <person name="Bonometti L."/>
            <person name="Westerberg I."/>
            <person name="Brannstrom I.O."/>
            <person name="Guillou S."/>
            <person name="Cros-Aarteil S."/>
            <person name="Calhoun S."/>
            <person name="Kuo A."/>
            <person name="Mondo S."/>
            <person name="Pangilinan J."/>
            <person name="Riley R."/>
            <person name="Labutti K."/>
            <person name="Andreopoulos B."/>
            <person name="Lipzen A."/>
            <person name="Chen C."/>
            <person name="Yanf M."/>
            <person name="Daum C."/>
            <person name="Ng V."/>
            <person name="Clum A."/>
            <person name="Steindorff A."/>
            <person name="Ohm R."/>
            <person name="Martin F."/>
            <person name="Silar P."/>
            <person name="Natvig D."/>
            <person name="Lalanne C."/>
            <person name="Gautier V."/>
            <person name="Ament-Velasquez S.L."/>
            <person name="Kruys A."/>
            <person name="Hutchinson M.I."/>
            <person name="Powell A.J."/>
            <person name="Barry K."/>
            <person name="Miller A.N."/>
            <person name="Grigoriev I.V."/>
            <person name="Debuchy R."/>
            <person name="Gladieux P."/>
            <person name="Thoren M.H."/>
            <person name="Johannesson H."/>
        </authorList>
    </citation>
    <scope>NUCLEOTIDE SEQUENCE</scope>
    <source>
        <strain evidence="3">CBS 955.72</strain>
    </source>
</reference>
<dbReference type="EMBL" id="JAUIQD010000001">
    <property type="protein sequence ID" value="KAK3363156.1"/>
    <property type="molecule type" value="Genomic_DNA"/>
</dbReference>
<dbReference type="InterPro" id="IPR010730">
    <property type="entry name" value="HET"/>
</dbReference>
<proteinExistence type="predicted"/>
<sequence length="618" mass="69279">MRLLNVHSGAIKMIMADKDIPPYAILSHMWGSDDDEVSYEDWQTPPESFTAVESKAGYQKIQYCRKQAIADGIDWIWVDTCCIDKKSSAELSEAINSMFRWYQGAQICYAYLSDVPTNHDHFQTAQGYQSRWFSRGWTLQELIAPKDIVFYSSSWKQIGTKSDSSLRALLSHITAIEPKYLCGADLDEASVAKRMSWAAKRNTSRTEDMAYCLMGIFDINMPLLYGEGIKAFRRLQEEILKSNPYDLSLFAWGKIVSSPSFQLVDREYLDGEKPIPWDAEAASTSPQSLLAESPSDFKESADFAPSLESRYFYFHTKDSAAAFPTIIGKGIRLELGQIEGEHVAAYHLSKPRIVQPVPLVFALLLCDYKDSGGAAVAIPLLQWGSRLHGRTREIIVLDKAVRASVADQTKKSIHAEPAKPLGIEHGDLLIRRFGRAFQLGSTTKPSTGVFSLSARGLVKTIKGKKGRLINYNFRLPGDTKSGLGFAIILSRGGPGSDNPASIGRLNVSMLPRYSLDDRCRLPDACNPYEAHGLKWYCTHKAVGEGSSHHYSSRMIKVPEDTWEFDKAPFPTIKVRVTRMPIEEGSQEFFDLVDFIILRRSRQTEPQSPRESQQSPGSR</sequence>
<reference evidence="3" key="1">
    <citation type="journal article" date="2023" name="Mol. Phylogenet. Evol.">
        <title>Genome-scale phylogeny and comparative genomics of the fungal order Sordariales.</title>
        <authorList>
            <person name="Hensen N."/>
            <person name="Bonometti L."/>
            <person name="Westerberg I."/>
            <person name="Brannstrom I.O."/>
            <person name="Guillou S."/>
            <person name="Cros-Aarteil S."/>
            <person name="Calhoun S."/>
            <person name="Haridas S."/>
            <person name="Kuo A."/>
            <person name="Mondo S."/>
            <person name="Pangilinan J."/>
            <person name="Riley R."/>
            <person name="LaButti K."/>
            <person name="Andreopoulos B."/>
            <person name="Lipzen A."/>
            <person name="Chen C."/>
            <person name="Yan M."/>
            <person name="Daum C."/>
            <person name="Ng V."/>
            <person name="Clum A."/>
            <person name="Steindorff A."/>
            <person name="Ohm R.A."/>
            <person name="Martin F."/>
            <person name="Silar P."/>
            <person name="Natvig D.O."/>
            <person name="Lalanne C."/>
            <person name="Gautier V."/>
            <person name="Ament-Velasquez S.L."/>
            <person name="Kruys A."/>
            <person name="Hutchinson M.I."/>
            <person name="Powell A.J."/>
            <person name="Barry K."/>
            <person name="Miller A.N."/>
            <person name="Grigoriev I.V."/>
            <person name="Debuchy R."/>
            <person name="Gladieux P."/>
            <person name="Hiltunen Thoren M."/>
            <person name="Johannesson H."/>
        </authorList>
    </citation>
    <scope>NUCLEOTIDE SEQUENCE</scope>
    <source>
        <strain evidence="3">CBS 955.72</strain>
    </source>
</reference>
<dbReference type="InterPro" id="IPR058525">
    <property type="entry name" value="DUF8212"/>
</dbReference>
<dbReference type="Proteomes" id="UP001275084">
    <property type="component" value="Unassembled WGS sequence"/>
</dbReference>
<evidence type="ECO:0000313" key="4">
    <source>
        <dbReference type="Proteomes" id="UP001275084"/>
    </source>
</evidence>
<organism evidence="3 4">
    <name type="scientific">Lasiosphaeria hispida</name>
    <dbReference type="NCBI Taxonomy" id="260671"/>
    <lineage>
        <taxon>Eukaryota</taxon>
        <taxon>Fungi</taxon>
        <taxon>Dikarya</taxon>
        <taxon>Ascomycota</taxon>
        <taxon>Pezizomycotina</taxon>
        <taxon>Sordariomycetes</taxon>
        <taxon>Sordariomycetidae</taxon>
        <taxon>Sordariales</taxon>
        <taxon>Lasiosphaeriaceae</taxon>
        <taxon>Lasiosphaeria</taxon>
    </lineage>
</organism>
<accession>A0AAJ0HUV3</accession>
<keyword evidence="4" id="KW-1185">Reference proteome</keyword>
<dbReference type="AlphaFoldDB" id="A0AAJ0HUV3"/>
<evidence type="ECO:0000259" key="2">
    <source>
        <dbReference type="Pfam" id="PF26640"/>
    </source>
</evidence>
<evidence type="ECO:0000313" key="3">
    <source>
        <dbReference type="EMBL" id="KAK3363156.1"/>
    </source>
</evidence>
<feature type="domain" description="Heterokaryon incompatibility" evidence="1">
    <location>
        <begin position="23"/>
        <end position="117"/>
    </location>
</feature>
<dbReference type="Pfam" id="PF26640">
    <property type="entry name" value="DUF8212"/>
    <property type="match status" value="1"/>
</dbReference>
<dbReference type="PANTHER" id="PTHR10622">
    <property type="entry name" value="HET DOMAIN-CONTAINING PROTEIN"/>
    <property type="match status" value="1"/>
</dbReference>
<dbReference type="Pfam" id="PF06985">
    <property type="entry name" value="HET"/>
    <property type="match status" value="1"/>
</dbReference>